<keyword evidence="1" id="KW-0732">Signal</keyword>
<dbReference type="PROSITE" id="PS51257">
    <property type="entry name" value="PROKAR_LIPOPROTEIN"/>
    <property type="match status" value="1"/>
</dbReference>
<feature type="signal peptide" evidence="1">
    <location>
        <begin position="1"/>
        <end position="22"/>
    </location>
</feature>
<protein>
    <recommendedName>
        <fullName evidence="4">DUF4625 domain-containing protein</fullName>
    </recommendedName>
</protein>
<accession>A0A1Q5PH80</accession>
<sequence>MKKLLSNSVLISALMASTFMLAGCEKEMDSTDLMSSSTSAAKAAAETAQSIMVDINVNAPAIDAEGSWKFDNVSAAAYFTGGTAQSRNATAQSQKCTFLNGGVLEAKSFGKNNVVVPITTVPVVPKTAWTLTSTGDGATNSDVTVDITIAGQSVVVNKGRAKYSFTLLDDEGNPRISDLKVMVTGQEDIIDPAFAVEVGDEANNCLADVLYSANAGTFGRATDALLTDMTMGEIIAQNAFSSTSACGNASVAKLDQLDYSLPAGAYTVTVTGTVKGNAGMASTPFAVTQTVTVGKCE</sequence>
<comment type="caution">
    <text evidence="2">The sequence shown here is derived from an EMBL/GenBank/DDBJ whole genome shotgun (WGS) entry which is preliminary data.</text>
</comment>
<feature type="chain" id="PRO_5012931246" description="DUF4625 domain-containing protein" evidence="1">
    <location>
        <begin position="23"/>
        <end position="297"/>
    </location>
</feature>
<name>A0A1Q5PH80_9BACT</name>
<evidence type="ECO:0000256" key="1">
    <source>
        <dbReference type="SAM" id="SignalP"/>
    </source>
</evidence>
<reference evidence="2 3" key="1">
    <citation type="submission" date="2016-03" db="EMBL/GenBank/DDBJ databases">
        <title>Genome sequence of Pontibacter sp. nov., of the family cytophagaceae, isolated from marine sediment of the Yellow Sea, China.</title>
        <authorList>
            <person name="Zhang G."/>
            <person name="Zhang R."/>
        </authorList>
    </citation>
    <scope>NUCLEOTIDE SEQUENCE [LARGE SCALE GENOMIC DNA]</scope>
    <source>
        <strain evidence="2 3">S10-8</strain>
    </source>
</reference>
<proteinExistence type="predicted"/>
<evidence type="ECO:0008006" key="4">
    <source>
        <dbReference type="Google" id="ProtNLM"/>
    </source>
</evidence>
<dbReference type="RefSeq" id="WP_073850995.1">
    <property type="nucleotide sequence ID" value="NZ_LVWA01000003.1"/>
</dbReference>
<gene>
    <name evidence="2" type="ORF">A3841_11140</name>
</gene>
<evidence type="ECO:0000313" key="2">
    <source>
        <dbReference type="EMBL" id="OKL41587.1"/>
    </source>
</evidence>
<dbReference type="EMBL" id="LVWA01000003">
    <property type="protein sequence ID" value="OKL41587.1"/>
    <property type="molecule type" value="Genomic_DNA"/>
</dbReference>
<organism evidence="2 3">
    <name type="scientific">Pontibacter flavimaris</name>
    <dbReference type="NCBI Taxonomy" id="1797110"/>
    <lineage>
        <taxon>Bacteria</taxon>
        <taxon>Pseudomonadati</taxon>
        <taxon>Bacteroidota</taxon>
        <taxon>Cytophagia</taxon>
        <taxon>Cytophagales</taxon>
        <taxon>Hymenobacteraceae</taxon>
        <taxon>Pontibacter</taxon>
    </lineage>
</organism>
<dbReference type="OrthoDB" id="847742at2"/>
<dbReference type="Proteomes" id="UP000186551">
    <property type="component" value="Unassembled WGS sequence"/>
</dbReference>
<keyword evidence="3" id="KW-1185">Reference proteome</keyword>
<evidence type="ECO:0000313" key="3">
    <source>
        <dbReference type="Proteomes" id="UP000186551"/>
    </source>
</evidence>
<dbReference type="AlphaFoldDB" id="A0A1Q5PH80"/>